<keyword evidence="3" id="KW-0804">Transcription</keyword>
<dbReference type="PANTHER" id="PTHR33154">
    <property type="entry name" value="TRANSCRIPTIONAL REGULATOR, ARSR FAMILY"/>
    <property type="match status" value="1"/>
</dbReference>
<sequence>MRVKNFSLSFGLRLFKAFSEEARIRILHLLYQETEMCITDLEQVLDFTQTKTSRHISYLRNAGLVYSRQVDQFVYYRIRHQAKDVIEQLFQYMNKDAVLQKDHETYKVLYSNRELAVSKLHQKQWHNSL</sequence>
<dbReference type="Pfam" id="PF01022">
    <property type="entry name" value="HTH_5"/>
    <property type="match status" value="1"/>
</dbReference>
<evidence type="ECO:0000256" key="1">
    <source>
        <dbReference type="ARBA" id="ARBA00023015"/>
    </source>
</evidence>
<dbReference type="PROSITE" id="PS50987">
    <property type="entry name" value="HTH_ARSR_2"/>
    <property type="match status" value="1"/>
</dbReference>
<dbReference type="SUPFAM" id="SSF46785">
    <property type="entry name" value="Winged helix' DNA-binding domain"/>
    <property type="match status" value="1"/>
</dbReference>
<dbReference type="GO" id="GO:0003677">
    <property type="term" value="F:DNA binding"/>
    <property type="evidence" value="ECO:0007669"/>
    <property type="project" value="UniProtKB-KW"/>
</dbReference>
<dbReference type="InterPro" id="IPR018334">
    <property type="entry name" value="ArsR_HTH"/>
</dbReference>
<dbReference type="AlphaFoldDB" id="A0AA49JHJ7"/>
<dbReference type="PANTHER" id="PTHR33154:SF18">
    <property type="entry name" value="ARSENICAL RESISTANCE OPERON REPRESSOR"/>
    <property type="match status" value="1"/>
</dbReference>
<dbReference type="GO" id="GO:0003700">
    <property type="term" value="F:DNA-binding transcription factor activity"/>
    <property type="evidence" value="ECO:0007669"/>
    <property type="project" value="InterPro"/>
</dbReference>
<dbReference type="InterPro" id="IPR036388">
    <property type="entry name" value="WH-like_DNA-bd_sf"/>
</dbReference>
<dbReference type="NCBIfam" id="NF033788">
    <property type="entry name" value="HTH_metalloreg"/>
    <property type="match status" value="1"/>
</dbReference>
<dbReference type="Gene3D" id="1.10.10.10">
    <property type="entry name" value="Winged helix-like DNA-binding domain superfamily/Winged helix DNA-binding domain"/>
    <property type="match status" value="1"/>
</dbReference>
<reference evidence="5" key="2">
    <citation type="journal article" date="2024" name="Antonie Van Leeuwenhoek">
        <title>Roseihalotalea indica gen. nov., sp. nov., a halophilic Bacteroidetes from mesopelagic Southwest Indian Ocean with higher carbohydrate metabolic potential.</title>
        <authorList>
            <person name="Chen B."/>
            <person name="Zhang M."/>
            <person name="Lin D."/>
            <person name="Ye J."/>
            <person name="Tang K."/>
        </authorList>
    </citation>
    <scope>NUCLEOTIDE SEQUENCE</scope>
    <source>
        <strain evidence="5">TK19036</strain>
    </source>
</reference>
<dbReference type="PRINTS" id="PR00778">
    <property type="entry name" value="HTHARSR"/>
</dbReference>
<dbReference type="PROSITE" id="PS00846">
    <property type="entry name" value="HTH_ARSR_1"/>
    <property type="match status" value="1"/>
</dbReference>
<name>A0AA49JHJ7_9BACT</name>
<gene>
    <name evidence="5" type="ORF">K4G66_06660</name>
</gene>
<dbReference type="SMART" id="SM00418">
    <property type="entry name" value="HTH_ARSR"/>
    <property type="match status" value="1"/>
</dbReference>
<dbReference type="InterPro" id="IPR011991">
    <property type="entry name" value="ArsR-like_HTH"/>
</dbReference>
<reference evidence="5" key="1">
    <citation type="journal article" date="2023" name="Comput. Struct. Biotechnol. J.">
        <title>Discovery of a novel marine Bacteroidetes with a rich repertoire of carbohydrate-active enzymes.</title>
        <authorList>
            <person name="Chen B."/>
            <person name="Liu G."/>
            <person name="Chen Q."/>
            <person name="Wang H."/>
            <person name="Liu L."/>
            <person name="Tang K."/>
        </authorList>
    </citation>
    <scope>NUCLEOTIDE SEQUENCE</scope>
    <source>
        <strain evidence="5">TK19036</strain>
    </source>
</reference>
<dbReference type="CDD" id="cd00090">
    <property type="entry name" value="HTH_ARSR"/>
    <property type="match status" value="1"/>
</dbReference>
<proteinExistence type="predicted"/>
<feature type="domain" description="HTH arsR-type" evidence="4">
    <location>
        <begin position="3"/>
        <end position="97"/>
    </location>
</feature>
<evidence type="ECO:0000259" key="4">
    <source>
        <dbReference type="PROSITE" id="PS50987"/>
    </source>
</evidence>
<evidence type="ECO:0000256" key="3">
    <source>
        <dbReference type="ARBA" id="ARBA00023163"/>
    </source>
</evidence>
<organism evidence="5">
    <name type="scientific">Roseihalotalea indica</name>
    <dbReference type="NCBI Taxonomy" id="2867963"/>
    <lineage>
        <taxon>Bacteria</taxon>
        <taxon>Pseudomonadati</taxon>
        <taxon>Bacteroidota</taxon>
        <taxon>Cytophagia</taxon>
        <taxon>Cytophagales</taxon>
        <taxon>Catalimonadaceae</taxon>
        <taxon>Roseihalotalea</taxon>
    </lineage>
</organism>
<dbReference type="InterPro" id="IPR036390">
    <property type="entry name" value="WH_DNA-bd_sf"/>
</dbReference>
<dbReference type="InterPro" id="IPR001845">
    <property type="entry name" value="HTH_ArsR_DNA-bd_dom"/>
</dbReference>
<accession>A0AA49JHJ7</accession>
<dbReference type="InterPro" id="IPR051081">
    <property type="entry name" value="HTH_MetalResp_TranReg"/>
</dbReference>
<keyword evidence="2" id="KW-0238">DNA-binding</keyword>
<protein>
    <submittedName>
        <fullName evidence="5">Metalloregulator ArsR/SmtB family transcription factor</fullName>
    </submittedName>
</protein>
<keyword evidence="1" id="KW-0805">Transcription regulation</keyword>
<evidence type="ECO:0000256" key="2">
    <source>
        <dbReference type="ARBA" id="ARBA00023125"/>
    </source>
</evidence>
<evidence type="ECO:0000313" key="5">
    <source>
        <dbReference type="EMBL" id="WKN38380.1"/>
    </source>
</evidence>
<dbReference type="EMBL" id="CP120682">
    <property type="protein sequence ID" value="WKN38380.1"/>
    <property type="molecule type" value="Genomic_DNA"/>
</dbReference>